<reference evidence="15" key="2">
    <citation type="journal article" date="2023" name="IMA Fungus">
        <title>Comparative genomic study of the Penicillium genus elucidates a diverse pangenome and 15 lateral gene transfer events.</title>
        <authorList>
            <person name="Petersen C."/>
            <person name="Sorensen T."/>
            <person name="Nielsen M.R."/>
            <person name="Sondergaard T.E."/>
            <person name="Sorensen J.L."/>
            <person name="Fitzpatrick D.A."/>
            <person name="Frisvad J.C."/>
            <person name="Nielsen K.L."/>
        </authorList>
    </citation>
    <scope>NUCLEOTIDE SEQUENCE</scope>
    <source>
        <strain evidence="15">IBT 20477</strain>
    </source>
</reference>
<dbReference type="Pfam" id="PF21103">
    <property type="entry name" value="PH1_SSRP1-like"/>
    <property type="match status" value="1"/>
</dbReference>
<comment type="subcellular location">
    <subcellularLocation>
        <location evidence="12">Nucleus</location>
    </subcellularLocation>
    <subcellularLocation>
        <location evidence="12">Chromosome</location>
    </subcellularLocation>
</comment>
<name>A0A9W9MCA9_9EURO</name>
<gene>
    <name evidence="15" type="ORF">N7449_007152</name>
</gene>
<keyword evidence="16" id="KW-1185">Reference proteome</keyword>
<accession>A0A9W9MCA9</accession>
<dbReference type="InterPro" id="IPR048993">
    <property type="entry name" value="SSRP1-like_PH1"/>
</dbReference>
<dbReference type="GO" id="GO:0006281">
    <property type="term" value="P:DNA repair"/>
    <property type="evidence" value="ECO:0007669"/>
    <property type="project" value="UniProtKB-KW"/>
</dbReference>
<evidence type="ECO:0000313" key="15">
    <source>
        <dbReference type="EMBL" id="KAJ5196673.1"/>
    </source>
</evidence>
<dbReference type="AlphaFoldDB" id="A0A9W9MCA9"/>
<dbReference type="FunFam" id="2.30.29.30:FF:000146">
    <property type="entry name" value="FACT complex subunit POB3"/>
    <property type="match status" value="1"/>
</dbReference>
<evidence type="ECO:0000259" key="14">
    <source>
        <dbReference type="SMART" id="SM01287"/>
    </source>
</evidence>
<comment type="subunit">
    <text evidence="11">Forms a stable heterodimer with SPT16. The SPT16-POB3 dimer weakly associates with multiple molecules of NHP6 to form the FACT complex.</text>
</comment>
<feature type="region of interest" description="Disordered" evidence="13">
    <location>
        <begin position="557"/>
        <end position="632"/>
    </location>
</feature>
<comment type="function">
    <text evidence="10 12">Component of the FACT complex, a general chromatin factor that acts to reorganize nucleosomes. The FACT complex is involved in multiple processes that require DNA as a template such as mRNA elongation, DNA replication and DNA repair. During transcription elongation the FACT complex acts as a histone chaperone that both destabilizes and restores nucleosomal structure. It facilitates the passage of RNA polymerase II and transcription by promoting the dissociation of one histone H2A-H2B dimer from the nucleosome, then subsequently promotes the reestablishment of the nucleosome following the passage of RNA polymerase II.</text>
</comment>
<evidence type="ECO:0000256" key="11">
    <source>
        <dbReference type="ARBA" id="ARBA00063925"/>
    </source>
</evidence>
<sequence>MLLVASGICAKRFLAEVASLRRAATRTPETEILKLSTQLALIPHLPFSSVSHYFKHLTSAASPFNCRNLTSTQAPSYLSKQPGKCKLAESGLGWRPSGGGDTFTLDSSNIGAAHWSRAAKGFELKILSRSSGVIQLDGFDQEDLERLSKAFKIWYGINVETREHALRGWNWGKAEFTKAELAFNVQNRPAFEVPYSEISNTNLAGRNEVAVEFSLPAGDGNDAVTKPGSTKNRGRKAAAGPDELVEMRFYIPGTAVKKEKAEGAEGAEGEEEDNEEEAEEQNAANLFYETLMDKAEIGDVAGDTFATFLDVLHLTPRGRFDIDMYESSFRLRGKTYDYKIQYSAIKKFFLLPKNDDTHTLIVLGLDPPLRQGQTRYPFLVMQLKLDEEISLEMNMTEDILKSQYKDRLQPHYEEPIHQVVTKVFRGLSGKKVIMPSKDFSSHHGHQGVKCSIKANEGLLYFLDKSLMFVPKPATYIQMENIAIVTMSRVGGAVSASRTFDITVSLKGGLGEHQFSNINREEQKSLEDFFKAKNIRIKNEMAEEAAGLIAAALDNDAMGSSDDEVRPDRGSADEDESSVDEDFAGSSESDVAEEFDSDHESSGDSDEEMGDASDGGGDKQEDERPKKKTKTAN</sequence>
<feature type="compositionally biased region" description="Acidic residues" evidence="13">
    <location>
        <begin position="572"/>
        <end position="582"/>
    </location>
</feature>
<evidence type="ECO:0000313" key="16">
    <source>
        <dbReference type="Proteomes" id="UP001150942"/>
    </source>
</evidence>
<evidence type="ECO:0000256" key="9">
    <source>
        <dbReference type="ARBA" id="ARBA00023242"/>
    </source>
</evidence>
<comment type="caution">
    <text evidence="15">The sequence shown here is derived from an EMBL/GenBank/DDBJ whole genome shotgun (WGS) entry which is preliminary data.</text>
</comment>
<feature type="region of interest" description="Disordered" evidence="13">
    <location>
        <begin position="257"/>
        <end position="280"/>
    </location>
</feature>
<comment type="similarity">
    <text evidence="1 12">Belongs to the SSRP1 family.</text>
</comment>
<dbReference type="OrthoDB" id="498543at2759"/>
<dbReference type="GO" id="GO:0006260">
    <property type="term" value="P:DNA replication"/>
    <property type="evidence" value="ECO:0007669"/>
    <property type="project" value="UniProtKB-KW"/>
</dbReference>
<proteinExistence type="inferred from homology"/>
<dbReference type="Proteomes" id="UP001150942">
    <property type="component" value="Unassembled WGS sequence"/>
</dbReference>
<dbReference type="CDD" id="cd13229">
    <property type="entry name" value="PH_TFIIH"/>
    <property type="match status" value="1"/>
</dbReference>
<evidence type="ECO:0000256" key="10">
    <source>
        <dbReference type="ARBA" id="ARBA00025370"/>
    </source>
</evidence>
<reference evidence="15" key="1">
    <citation type="submission" date="2022-11" db="EMBL/GenBank/DDBJ databases">
        <authorList>
            <person name="Petersen C."/>
        </authorList>
    </citation>
    <scope>NUCLEOTIDE SEQUENCE</scope>
    <source>
        <strain evidence="15">IBT 20477</strain>
    </source>
</reference>
<feature type="compositionally biased region" description="Basic and acidic residues" evidence="13">
    <location>
        <begin position="615"/>
        <end position="624"/>
    </location>
</feature>
<dbReference type="EMBL" id="JAPQKQ010000005">
    <property type="protein sequence ID" value="KAJ5196673.1"/>
    <property type="molecule type" value="Genomic_DNA"/>
</dbReference>
<keyword evidence="6 12" id="KW-0805">Transcription regulation</keyword>
<dbReference type="Pfam" id="PF03531">
    <property type="entry name" value="SSrecog"/>
    <property type="match status" value="1"/>
</dbReference>
<dbReference type="FunFam" id="2.30.29.150:FF:000001">
    <property type="entry name" value="Fact complex subunit ssrp1"/>
    <property type="match status" value="1"/>
</dbReference>
<feature type="compositionally biased region" description="Acidic residues" evidence="13">
    <location>
        <begin position="265"/>
        <end position="280"/>
    </location>
</feature>
<keyword evidence="3 12" id="KW-0158">Chromosome</keyword>
<feature type="compositionally biased region" description="Acidic residues" evidence="13">
    <location>
        <begin position="589"/>
        <end position="610"/>
    </location>
</feature>
<dbReference type="PANTHER" id="PTHR45849">
    <property type="entry name" value="FACT COMPLEX SUBUNIT SSRP1"/>
    <property type="match status" value="1"/>
</dbReference>
<dbReference type="InterPro" id="IPR011993">
    <property type="entry name" value="PH-like_dom_sf"/>
</dbReference>
<evidence type="ECO:0000256" key="7">
    <source>
        <dbReference type="ARBA" id="ARBA00023163"/>
    </source>
</evidence>
<keyword evidence="9 12" id="KW-0539">Nucleus</keyword>
<dbReference type="GO" id="GO:0031491">
    <property type="term" value="F:nucleosome binding"/>
    <property type="evidence" value="ECO:0007669"/>
    <property type="project" value="TreeGrafter"/>
</dbReference>
<evidence type="ECO:0000256" key="6">
    <source>
        <dbReference type="ARBA" id="ARBA00023015"/>
    </source>
</evidence>
<dbReference type="GO" id="GO:0035101">
    <property type="term" value="C:FACT complex"/>
    <property type="evidence" value="ECO:0007669"/>
    <property type="project" value="TreeGrafter"/>
</dbReference>
<dbReference type="CDD" id="cd13230">
    <property type="entry name" value="PH1_SSRP1-like"/>
    <property type="match status" value="1"/>
</dbReference>
<keyword evidence="8 12" id="KW-0234">DNA repair</keyword>
<dbReference type="GO" id="GO:0003677">
    <property type="term" value="F:DNA binding"/>
    <property type="evidence" value="ECO:0007669"/>
    <property type="project" value="InterPro"/>
</dbReference>
<dbReference type="FunFam" id="2.30.29.30:FF:000310">
    <property type="entry name" value="FACT complex subunit POB3"/>
    <property type="match status" value="1"/>
</dbReference>
<dbReference type="Gene3D" id="2.30.29.220">
    <property type="entry name" value="Structure-specific recognition protein (SSRP1)"/>
    <property type="match status" value="1"/>
</dbReference>
<dbReference type="InterPro" id="IPR024954">
    <property type="entry name" value="SSRP1_DD"/>
</dbReference>
<dbReference type="SUPFAM" id="SSF50729">
    <property type="entry name" value="PH domain-like"/>
    <property type="match status" value="1"/>
</dbReference>
<protein>
    <recommendedName>
        <fullName evidence="2 12">FACT complex subunit POB3</fullName>
    </recommendedName>
</protein>
<evidence type="ECO:0000256" key="3">
    <source>
        <dbReference type="ARBA" id="ARBA00022454"/>
    </source>
</evidence>
<evidence type="ECO:0000256" key="2">
    <source>
        <dbReference type="ARBA" id="ARBA00014978"/>
    </source>
</evidence>
<dbReference type="InterPro" id="IPR050454">
    <property type="entry name" value="RTT106/SSRP1_HistChap/FACT"/>
</dbReference>
<evidence type="ECO:0000256" key="13">
    <source>
        <dbReference type="SAM" id="MobiDB-lite"/>
    </source>
</evidence>
<dbReference type="FunFam" id="2.30.29.220:FF:000003">
    <property type="entry name" value="FACT complex subunit POB3"/>
    <property type="match status" value="1"/>
</dbReference>
<evidence type="ECO:0000256" key="4">
    <source>
        <dbReference type="ARBA" id="ARBA00022705"/>
    </source>
</evidence>
<keyword evidence="5 12" id="KW-0227">DNA damage</keyword>
<dbReference type="Gene3D" id="2.30.29.30">
    <property type="entry name" value="Pleckstrin-homology domain (PH domain)/Phosphotyrosine-binding domain (PTB)"/>
    <property type="match status" value="2"/>
</dbReference>
<dbReference type="SMART" id="SM01287">
    <property type="entry name" value="Rtt106"/>
    <property type="match status" value="1"/>
</dbReference>
<feature type="compositionally biased region" description="Basic and acidic residues" evidence="13">
    <location>
        <begin position="562"/>
        <end position="571"/>
    </location>
</feature>
<evidence type="ECO:0000256" key="8">
    <source>
        <dbReference type="ARBA" id="ARBA00023204"/>
    </source>
</evidence>
<dbReference type="InterPro" id="IPR000969">
    <property type="entry name" value="SSRP1/POB3"/>
</dbReference>
<dbReference type="Pfam" id="PF08512">
    <property type="entry name" value="Rttp106-like_middle"/>
    <property type="match status" value="1"/>
</dbReference>
<evidence type="ECO:0000256" key="5">
    <source>
        <dbReference type="ARBA" id="ARBA00022763"/>
    </source>
</evidence>
<dbReference type="CDD" id="cd13231">
    <property type="entry name" value="PH2_SSRP1-like"/>
    <property type="match status" value="1"/>
</dbReference>
<dbReference type="InterPro" id="IPR013719">
    <property type="entry name" value="RTT106/SPT16-like_middle_dom"/>
</dbReference>
<evidence type="ECO:0000256" key="1">
    <source>
        <dbReference type="ARBA" id="ARBA00010060"/>
    </source>
</evidence>
<dbReference type="InterPro" id="IPR035417">
    <property type="entry name" value="SSRP1/POB3_N"/>
</dbReference>
<dbReference type="Pfam" id="PF17292">
    <property type="entry name" value="POB3_N"/>
    <property type="match status" value="1"/>
</dbReference>
<organism evidence="15 16">
    <name type="scientific">Penicillium cf. viridicatum</name>
    <dbReference type="NCBI Taxonomy" id="2972119"/>
    <lineage>
        <taxon>Eukaryota</taxon>
        <taxon>Fungi</taxon>
        <taxon>Dikarya</taxon>
        <taxon>Ascomycota</taxon>
        <taxon>Pezizomycotina</taxon>
        <taxon>Eurotiomycetes</taxon>
        <taxon>Eurotiomycetidae</taxon>
        <taxon>Eurotiales</taxon>
        <taxon>Aspergillaceae</taxon>
        <taxon>Penicillium</taxon>
    </lineage>
</organism>
<dbReference type="Gene3D" id="2.30.29.150">
    <property type="match status" value="1"/>
</dbReference>
<dbReference type="InterPro" id="IPR038167">
    <property type="entry name" value="SSRP1_sf"/>
</dbReference>
<evidence type="ECO:0000256" key="12">
    <source>
        <dbReference type="RuleBase" id="RU364013"/>
    </source>
</evidence>
<dbReference type="GO" id="GO:0042393">
    <property type="term" value="F:histone binding"/>
    <property type="evidence" value="ECO:0007669"/>
    <property type="project" value="TreeGrafter"/>
</dbReference>
<keyword evidence="7 12" id="KW-0804">Transcription</keyword>
<dbReference type="PANTHER" id="PTHR45849:SF1">
    <property type="entry name" value="FACT COMPLEX SUBUNIT SSRP1"/>
    <property type="match status" value="1"/>
</dbReference>
<dbReference type="PRINTS" id="PR00887">
    <property type="entry name" value="SSRCOGNITION"/>
</dbReference>
<feature type="domain" description="Histone chaperone RTT106/FACT complex subunit SPT16-like middle" evidence="14">
    <location>
        <begin position="445"/>
        <end position="539"/>
    </location>
</feature>
<keyword evidence="4 12" id="KW-0235">DNA replication</keyword>